<keyword evidence="2" id="KW-1185">Reference proteome</keyword>
<evidence type="ECO:0000313" key="2">
    <source>
        <dbReference type="Proteomes" id="UP000254720"/>
    </source>
</evidence>
<protein>
    <submittedName>
        <fullName evidence="1">DNA alkylation repair enzyme</fullName>
    </submittedName>
</protein>
<dbReference type="InterPro" id="IPR014825">
    <property type="entry name" value="DNA_alkylation"/>
</dbReference>
<dbReference type="Gene3D" id="1.25.10.90">
    <property type="match status" value="1"/>
</dbReference>
<gene>
    <name evidence="1" type="ORF">C8D86_101153</name>
</gene>
<dbReference type="Proteomes" id="UP000254720">
    <property type="component" value="Unassembled WGS sequence"/>
</dbReference>
<dbReference type="AlphaFoldDB" id="A0A370GZD7"/>
<dbReference type="EMBL" id="QQAX01000001">
    <property type="protein sequence ID" value="RDI48870.1"/>
    <property type="molecule type" value="Genomic_DNA"/>
</dbReference>
<dbReference type="InterPro" id="IPR016024">
    <property type="entry name" value="ARM-type_fold"/>
</dbReference>
<sequence length="77" mass="8929">MTTELIKLKSELRKKGDRAKAENIRKFFKNSQSDIFLGVTAARIRNLAKDFYDLHLQDVLKLMKSNTHDERSIAHAI</sequence>
<proteinExistence type="predicted"/>
<name>A0A370GZD7_9COXI</name>
<comment type="caution">
    <text evidence="1">The sequence shown here is derived from an EMBL/GenBank/DDBJ whole genome shotgun (WGS) entry which is preliminary data.</text>
</comment>
<reference evidence="1 2" key="1">
    <citation type="submission" date="2018-07" db="EMBL/GenBank/DDBJ databases">
        <title>Genomic Encyclopedia of Type Strains, Phase IV (KMG-IV): sequencing the most valuable type-strain genomes for metagenomic binning, comparative biology and taxonomic classification.</title>
        <authorList>
            <person name="Goeker M."/>
        </authorList>
    </citation>
    <scope>NUCLEOTIDE SEQUENCE [LARGE SCALE GENOMIC DNA]</scope>
    <source>
        <strain evidence="1 2">DSM 16500</strain>
    </source>
</reference>
<dbReference type="Pfam" id="PF08713">
    <property type="entry name" value="DNA_alkylation"/>
    <property type="match status" value="1"/>
</dbReference>
<dbReference type="SUPFAM" id="SSF48371">
    <property type="entry name" value="ARM repeat"/>
    <property type="match status" value="1"/>
</dbReference>
<accession>A0A370GZD7</accession>
<organism evidence="1 2">
    <name type="scientific">Aquicella lusitana</name>
    <dbReference type="NCBI Taxonomy" id="254246"/>
    <lineage>
        <taxon>Bacteria</taxon>
        <taxon>Pseudomonadati</taxon>
        <taxon>Pseudomonadota</taxon>
        <taxon>Gammaproteobacteria</taxon>
        <taxon>Legionellales</taxon>
        <taxon>Coxiellaceae</taxon>
        <taxon>Aquicella</taxon>
    </lineage>
</organism>
<evidence type="ECO:0000313" key="1">
    <source>
        <dbReference type="EMBL" id="RDI48870.1"/>
    </source>
</evidence>